<sequence>MASSRRISSTTEAAPKLTSKLLSLVKNINFDPSYEAQVLSCRKRALFLHQPNRYVCDTSEPRIWCELPLFGRIDFLRFKASLSLNCNLDRGADFSRFANRTRFTSVSVDTCVTELFFDLSSRRVAHVEAFGRNNTMQSDCSFKRNEALKMIITTCTCTEDYCNNLIGVNEMLGKIERKTRVVNEIANQLHRYLFGTAKGDKRRRTASLILAYILLTLLLIIVWIHFIGSIFYQFFEF</sequence>
<evidence type="ECO:0000313" key="3">
    <source>
        <dbReference type="Proteomes" id="UP000024635"/>
    </source>
</evidence>
<dbReference type="EMBL" id="JARK01001404">
    <property type="protein sequence ID" value="EYC07864.1"/>
    <property type="molecule type" value="Genomic_DNA"/>
</dbReference>
<evidence type="ECO:0000313" key="2">
    <source>
        <dbReference type="EMBL" id="EYC07864.1"/>
    </source>
</evidence>
<keyword evidence="1" id="KW-0472">Membrane</keyword>
<proteinExistence type="predicted"/>
<evidence type="ECO:0000256" key="1">
    <source>
        <dbReference type="SAM" id="Phobius"/>
    </source>
</evidence>
<organism evidence="2 3">
    <name type="scientific">Ancylostoma ceylanicum</name>
    <dbReference type="NCBI Taxonomy" id="53326"/>
    <lineage>
        <taxon>Eukaryota</taxon>
        <taxon>Metazoa</taxon>
        <taxon>Ecdysozoa</taxon>
        <taxon>Nematoda</taxon>
        <taxon>Chromadorea</taxon>
        <taxon>Rhabditida</taxon>
        <taxon>Rhabditina</taxon>
        <taxon>Rhabditomorpha</taxon>
        <taxon>Strongyloidea</taxon>
        <taxon>Ancylostomatidae</taxon>
        <taxon>Ancylostomatinae</taxon>
        <taxon>Ancylostoma</taxon>
    </lineage>
</organism>
<dbReference type="Proteomes" id="UP000024635">
    <property type="component" value="Unassembled WGS sequence"/>
</dbReference>
<keyword evidence="1" id="KW-0812">Transmembrane</keyword>
<gene>
    <name evidence="2" type="primary">Acey_s0068.g175</name>
    <name evidence="2" type="ORF">Y032_0068g175</name>
</gene>
<protein>
    <submittedName>
        <fullName evidence="2">Uncharacterized protein</fullName>
    </submittedName>
</protein>
<dbReference type="OrthoDB" id="10577084at2759"/>
<comment type="caution">
    <text evidence="2">The sequence shown here is derived from an EMBL/GenBank/DDBJ whole genome shotgun (WGS) entry which is preliminary data.</text>
</comment>
<reference evidence="3" key="1">
    <citation type="journal article" date="2015" name="Nat. Genet.">
        <title>The genome and transcriptome of the zoonotic hookworm Ancylostoma ceylanicum identify infection-specific gene families.</title>
        <authorList>
            <person name="Schwarz E.M."/>
            <person name="Hu Y."/>
            <person name="Antoshechkin I."/>
            <person name="Miller M.M."/>
            <person name="Sternberg P.W."/>
            <person name="Aroian R.V."/>
        </authorList>
    </citation>
    <scope>NUCLEOTIDE SEQUENCE</scope>
    <source>
        <strain evidence="3">HY135</strain>
    </source>
</reference>
<keyword evidence="3" id="KW-1185">Reference proteome</keyword>
<keyword evidence="1" id="KW-1133">Transmembrane helix</keyword>
<feature type="transmembrane region" description="Helical" evidence="1">
    <location>
        <begin position="208"/>
        <end position="235"/>
    </location>
</feature>
<dbReference type="AlphaFoldDB" id="A0A016TXS1"/>
<name>A0A016TXS1_9BILA</name>
<accession>A0A016TXS1</accession>